<dbReference type="Proteomes" id="UP000001068">
    <property type="component" value="Chromosome"/>
</dbReference>
<dbReference type="HOGENOM" id="CLU_175272_0_0_2"/>
<reference evidence="1 2" key="2">
    <citation type="journal article" date="2011" name="Stand. Genomic Sci.">
        <title>Complete genome sequence of Desulfurococcus mucosus type strain (O7/1).</title>
        <authorList>
            <person name="Wirth R."/>
            <person name="Chertkov O."/>
            <person name="Held B."/>
            <person name="Lapidus A."/>
            <person name="Nolan M."/>
            <person name="Lucas S."/>
            <person name="Hammon N."/>
            <person name="Deshpande S."/>
            <person name="Cheng J.F."/>
            <person name="Tapia R."/>
            <person name="Han C."/>
            <person name="Goodwin L."/>
            <person name="Pitluck S."/>
            <person name="Liolios K."/>
            <person name="Ioanna P."/>
            <person name="Ivanova N."/>
            <person name="Mavromatis K."/>
            <person name="Mikhailova N."/>
            <person name="Pati A."/>
            <person name="Chen A."/>
            <person name="Palaniappan K."/>
            <person name="Land M."/>
            <person name="Hauser L."/>
            <person name="Chang Y.J."/>
            <person name="Jeffries C.D."/>
            <person name="Bilek Y."/>
            <person name="Hader T."/>
            <person name="Rohde M."/>
            <person name="Spring S."/>
            <person name="Sikorski J."/>
            <person name="Goker M."/>
            <person name="Woyke T."/>
            <person name="Bristow J."/>
            <person name="Eisen J.A."/>
            <person name="Markowitz V."/>
            <person name="Hugenholtz P."/>
            <person name="Kyrpides N.C."/>
            <person name="Klenk H.P."/>
        </authorList>
    </citation>
    <scope>NUCLEOTIDE SEQUENCE [LARGE SCALE GENOMIC DNA]</scope>
    <source>
        <strain evidence="2">ATCC 35584 / DSM 2162 / JCM 9187 / O7/1</strain>
    </source>
</reference>
<evidence type="ECO:0000313" key="1">
    <source>
        <dbReference type="EMBL" id="ADV65603.1"/>
    </source>
</evidence>
<dbReference type="AlphaFoldDB" id="E8R7D8"/>
<dbReference type="eggNOG" id="arCOG10281">
    <property type="taxonomic scope" value="Archaea"/>
</dbReference>
<protein>
    <recommendedName>
        <fullName evidence="3">DUF3194 domain-containing protein</fullName>
    </recommendedName>
</protein>
<dbReference type="STRING" id="765177.Desmu_1309"/>
<dbReference type="EMBL" id="CP002363">
    <property type="protein sequence ID" value="ADV65603.1"/>
    <property type="molecule type" value="Genomic_DNA"/>
</dbReference>
<keyword evidence="2" id="KW-1185">Reference proteome</keyword>
<gene>
    <name evidence="1" type="ordered locus">Desmu_1309</name>
</gene>
<evidence type="ECO:0000313" key="2">
    <source>
        <dbReference type="Proteomes" id="UP000001068"/>
    </source>
</evidence>
<dbReference type="RefSeq" id="WP_013562825.1">
    <property type="nucleotide sequence ID" value="NC_014961.1"/>
</dbReference>
<sequence>MDTRRASNPLGRIRVEELTSDVLEDLASEIERKVSEYLSSKLPRKSVFNTTVSLEVEGDHVNLLLDLEASGPFGDIYDYGQVLRDAINYARSVFEELIEKYRS</sequence>
<reference evidence="2" key="1">
    <citation type="submission" date="2010-11" db="EMBL/GenBank/DDBJ databases">
        <title>The complete genome of Desulfurococcus mucosus DSM 2162.</title>
        <authorList>
            <consortium name="US DOE Joint Genome Institute (JGI-PGF)"/>
            <person name="Lucas S."/>
            <person name="Copeland A."/>
            <person name="Lapidus A."/>
            <person name="Bruce D."/>
            <person name="Goodwin L."/>
            <person name="Pitluck S."/>
            <person name="Kyrpides N."/>
            <person name="Mavromatis K."/>
            <person name="Pagani I."/>
            <person name="Ivanova N."/>
            <person name="Ovchinnikova G."/>
            <person name="Chertkov O."/>
            <person name="Held B."/>
            <person name="Brettin T."/>
            <person name="Detter J.C."/>
            <person name="Tapia R."/>
            <person name="Han C."/>
            <person name="Land M."/>
            <person name="Hauser L."/>
            <person name="Markowitz V."/>
            <person name="Cheng J.-F."/>
            <person name="Hugenholtz P."/>
            <person name="Woyke T."/>
            <person name="Wu D."/>
            <person name="Wirth R."/>
            <person name="Bilek Y."/>
            <person name="Hader T."/>
            <person name="Klenk H.-P."/>
            <person name="Eisen J.A."/>
        </authorList>
    </citation>
    <scope>NUCLEOTIDE SEQUENCE [LARGE SCALE GENOMIC DNA]</scope>
    <source>
        <strain evidence="2">ATCC 35584 / DSM 2162 / JCM 9187 / O7/1</strain>
    </source>
</reference>
<dbReference type="Gene3D" id="3.30.300.100">
    <property type="entry name" value="MTH677-like"/>
    <property type="match status" value="1"/>
</dbReference>
<name>E8R7D8_DESM0</name>
<organism evidence="1 2">
    <name type="scientific">Desulfurococcus mucosus (strain ATCC 35584 / DSM 2162 / JCM 9187 / O7/1)</name>
    <dbReference type="NCBI Taxonomy" id="765177"/>
    <lineage>
        <taxon>Archaea</taxon>
        <taxon>Thermoproteota</taxon>
        <taxon>Thermoprotei</taxon>
        <taxon>Desulfurococcales</taxon>
        <taxon>Desulfurococcaceae</taxon>
        <taxon>Desulfurococcus</taxon>
    </lineage>
</organism>
<evidence type="ECO:0008006" key="3">
    <source>
        <dbReference type="Google" id="ProtNLM"/>
    </source>
</evidence>
<accession>E8R7D8</accession>
<dbReference type="InterPro" id="IPR035954">
    <property type="entry name" value="MTH677-like_sf"/>
</dbReference>
<dbReference type="GeneID" id="10154034"/>
<proteinExistence type="predicted"/>
<dbReference type="KEGG" id="dmu:Desmu_1309"/>